<evidence type="ECO:0000313" key="3">
    <source>
        <dbReference type="Proteomes" id="UP000001745"/>
    </source>
</evidence>
<feature type="region of interest" description="Disordered" evidence="1">
    <location>
        <begin position="492"/>
        <end position="525"/>
    </location>
</feature>
<dbReference type="EMBL" id="EQ962653">
    <property type="protein sequence ID" value="EED21548.1"/>
    <property type="molecule type" value="Genomic_DNA"/>
</dbReference>
<dbReference type="STRING" id="441959.B8M284"/>
<feature type="compositionally biased region" description="Basic and acidic residues" evidence="1">
    <location>
        <begin position="847"/>
        <end position="861"/>
    </location>
</feature>
<evidence type="ECO:0000256" key="1">
    <source>
        <dbReference type="SAM" id="MobiDB-lite"/>
    </source>
</evidence>
<dbReference type="eggNOG" id="ENOG502T3HB">
    <property type="taxonomic scope" value="Eukaryota"/>
</dbReference>
<dbReference type="Proteomes" id="UP000001745">
    <property type="component" value="Unassembled WGS sequence"/>
</dbReference>
<proteinExistence type="predicted"/>
<feature type="region of interest" description="Disordered" evidence="1">
    <location>
        <begin position="52"/>
        <end position="97"/>
    </location>
</feature>
<feature type="compositionally biased region" description="Polar residues" evidence="1">
    <location>
        <begin position="492"/>
        <end position="517"/>
    </location>
</feature>
<feature type="region of interest" description="Disordered" evidence="1">
    <location>
        <begin position="322"/>
        <end position="405"/>
    </location>
</feature>
<protein>
    <submittedName>
        <fullName evidence="2">Uncharacterized protein</fullName>
    </submittedName>
</protein>
<dbReference type="AlphaFoldDB" id="B8M284"/>
<dbReference type="VEuPathDB" id="FungiDB:TSTA_087840"/>
<gene>
    <name evidence="2" type="ORF">TSTA_087840</name>
</gene>
<feature type="region of interest" description="Disordered" evidence="1">
    <location>
        <begin position="428"/>
        <end position="480"/>
    </location>
</feature>
<dbReference type="PhylomeDB" id="B8M284"/>
<dbReference type="InParanoid" id="B8M284"/>
<sequence length="896" mass="99557">MRLRETIRAPSRYEDECELSPGVSRRRLPRRRRGMAEERCIPYVDFNPNLPPAAFPTLDHPRPAGQGPPSFTQPEPSHVPSSSTSSSSSDDADNAGSVADRHHLDAFKLYCRDIPPEELDNFVASNGPQNPQYRRNMALLAREESSDLEISEDDDDQRWVVREEQMPEDPQWHDLPISLQIEIAENMLEHHMLSTVQLLLGLNQDDIEQLTCNLQRHNEDLEYENLVLEEMRAKQLEALMCLDNSDLKKHAVPARLVMASKLWNRAHRVIRKRSKWRYLLCQVGDLLLARKFLSKRGLSMIYAGEWDNQFVAVPSLSNTTGVPETMEWKGAREPPPDPINAAGNDGLLSNNTPRSSTAGRSNVQIAPPSTVTDQRGEQSTAEQGHDSRTLENDQQASSNRHDRELFLPNQALVRLRIGPRNAARIHVEQTTQPFTPPRRHKGPSPSASPRPQSIVTEANSDDTIEEPPSEWNTSDELHNQYPMPVLRRIGSWSTDRTHPQPSEHSNSTRSLSGSFDNSMHHGPSAVQPRAYQFNQPNTRDTHDPFTIDAAGSINSSPPRSSDLPSRMEGIVYENARAPSVRNTIPTPAASSPTCMTTTNRTVDKNQAGSLTVNPEMYLATPKSYRTVARDTQFQSNISAHQNSSFALIDEAQSKSPLYSMPPFSLKSHGEVTQTDTDELAASNAMQVLRLLSPIKVAKGNTDEASEVVADQPKPVTSTKMANEVRQEVTDPLSMKQQRKSVKYTNPLFGFDSFEVYADNQAPQDVNTSHADPQGTVTTPSTNPFGSENSGVADSSKTQVEISCANEPENVDANQAVARDVPSDHLSPISGNAPVETSPSPRKTRQSTNKEHLASIKRDPSAELKNAQPKRNKNTDSTTSPPQRATRGRGRPRKNKA</sequence>
<dbReference type="GeneID" id="8100913"/>
<dbReference type="RefSeq" id="XP_002478511.1">
    <property type="nucleotide sequence ID" value="XM_002478466.1"/>
</dbReference>
<feature type="region of interest" description="Disordered" evidence="1">
    <location>
        <begin position="763"/>
        <end position="896"/>
    </location>
</feature>
<name>B8M284_TALSN</name>
<reference evidence="3" key="1">
    <citation type="journal article" date="2015" name="Genome Announc.">
        <title>Genome sequence of the AIDS-associated pathogen Penicillium marneffei (ATCC18224) and its near taxonomic relative Talaromyces stipitatus (ATCC10500).</title>
        <authorList>
            <person name="Nierman W.C."/>
            <person name="Fedorova-Abrams N.D."/>
            <person name="Andrianopoulos A."/>
        </authorList>
    </citation>
    <scope>NUCLEOTIDE SEQUENCE [LARGE SCALE GENOMIC DNA]</scope>
    <source>
        <strain evidence="3">ATCC 10500 / CBS 375.48 / QM 6759 / NRRL 1006</strain>
    </source>
</reference>
<feature type="compositionally biased region" description="Basic and acidic residues" evidence="1">
    <location>
        <begin position="326"/>
        <end position="335"/>
    </location>
</feature>
<feature type="compositionally biased region" description="Basic residues" evidence="1">
    <location>
        <begin position="885"/>
        <end position="896"/>
    </location>
</feature>
<feature type="compositionally biased region" description="Basic and acidic residues" evidence="1">
    <location>
        <begin position="1"/>
        <end position="14"/>
    </location>
</feature>
<feature type="compositionally biased region" description="Basic residues" evidence="1">
    <location>
        <begin position="24"/>
        <end position="33"/>
    </location>
</feature>
<dbReference type="HOGENOM" id="CLU_322931_0_0_1"/>
<organism evidence="2 3">
    <name type="scientific">Talaromyces stipitatus (strain ATCC 10500 / CBS 375.48 / QM 6759 / NRRL 1006)</name>
    <name type="common">Penicillium stipitatum</name>
    <dbReference type="NCBI Taxonomy" id="441959"/>
    <lineage>
        <taxon>Eukaryota</taxon>
        <taxon>Fungi</taxon>
        <taxon>Dikarya</taxon>
        <taxon>Ascomycota</taxon>
        <taxon>Pezizomycotina</taxon>
        <taxon>Eurotiomycetes</taxon>
        <taxon>Eurotiomycetidae</taxon>
        <taxon>Eurotiales</taxon>
        <taxon>Trichocomaceae</taxon>
        <taxon>Talaromyces</taxon>
        <taxon>Talaromyces sect. Talaromyces</taxon>
    </lineage>
</organism>
<feature type="compositionally biased region" description="Acidic residues" evidence="1">
    <location>
        <begin position="459"/>
        <end position="468"/>
    </location>
</feature>
<evidence type="ECO:0000313" key="2">
    <source>
        <dbReference type="EMBL" id="EED21548.1"/>
    </source>
</evidence>
<accession>B8M284</accession>
<feature type="compositionally biased region" description="Polar residues" evidence="1">
    <location>
        <begin position="445"/>
        <end position="458"/>
    </location>
</feature>
<feature type="compositionally biased region" description="Polar residues" evidence="1">
    <location>
        <begin position="763"/>
        <end position="800"/>
    </location>
</feature>
<dbReference type="OrthoDB" id="5378502at2759"/>
<keyword evidence="3" id="KW-1185">Reference proteome</keyword>
<feature type="region of interest" description="Disordered" evidence="1">
    <location>
        <begin position="1"/>
        <end position="34"/>
    </location>
</feature>
<feature type="compositionally biased region" description="Polar residues" evidence="1">
    <location>
        <begin position="347"/>
        <end position="382"/>
    </location>
</feature>